<dbReference type="EMBL" id="FNJN01000006">
    <property type="protein sequence ID" value="SDP24957.1"/>
    <property type="molecule type" value="Genomic_DNA"/>
</dbReference>
<sequence>MVTLRAMGERAVLAEVADLSAVVRLHAALAADPLDGVDDLVPAARTVLIAFDPLRTSASAVAAWVRAAATGDPDAAPPGPLVEIATRYDGADLDDTAELLGIRADELIARHGAAEWMVAFTGFAPGFAYLVSADWPFDVPRLDRPRLRVPAGAVGLAGAFSGAYPRDTPGGWRLIGSTDAVLFDPEAVDPVLLAPGSRVRFVPLRERAHVVGPREPDSTTPTSGRPDAAAFSSAGDSSPHVARSSTAGAAPGPALRILAPGPLVTVQDLGRPGRAALGVARSGALDRGALRIANRLVGNAESAAALEITLGGFSARAVHDCWVAVTGAVADVRVDGRGVSAYAPVRLARGAELTIDPARAGLRVILAVRGGVAAESVLGSRSTDILARLGPPPLRAGDLVHAGFATGEVPAVDGFPRSIPSAVLEVGLRPGPRADWFTPASVDALTDASWTVSTDIDRIGIRLDGPVLERTRRDELPSEGMRPGAVQVPPHGRPVILLADGPVTGGYPVIGVIPDAALDALAQVRPGDRVRFRRA</sequence>
<dbReference type="InterPro" id="IPR003833">
    <property type="entry name" value="CT_C_D"/>
</dbReference>
<keyword evidence="3" id="KW-0067">ATP-binding</keyword>
<accession>A0A1H0R638</accession>
<keyword evidence="1" id="KW-0547">Nucleotide-binding</keyword>
<dbReference type="GO" id="GO:0016787">
    <property type="term" value="F:hydrolase activity"/>
    <property type="evidence" value="ECO:0007669"/>
    <property type="project" value="UniProtKB-KW"/>
</dbReference>
<evidence type="ECO:0000256" key="3">
    <source>
        <dbReference type="ARBA" id="ARBA00022840"/>
    </source>
</evidence>
<feature type="domain" description="Carboxyltransferase" evidence="5">
    <location>
        <begin position="2"/>
        <end position="193"/>
    </location>
</feature>
<evidence type="ECO:0000313" key="7">
    <source>
        <dbReference type="EMBL" id="SDP24957.1"/>
    </source>
</evidence>
<feature type="region of interest" description="Disordered" evidence="4">
    <location>
        <begin position="210"/>
        <end position="248"/>
    </location>
</feature>
<dbReference type="PANTHER" id="PTHR43309">
    <property type="entry name" value="5-OXOPROLINASE SUBUNIT C"/>
    <property type="match status" value="1"/>
</dbReference>
<evidence type="ECO:0000313" key="8">
    <source>
        <dbReference type="Proteomes" id="UP000186456"/>
    </source>
</evidence>
<evidence type="ECO:0000259" key="5">
    <source>
        <dbReference type="SMART" id="SM00796"/>
    </source>
</evidence>
<dbReference type="NCBIfam" id="TIGR00724">
    <property type="entry name" value="urea_amlyse_rel"/>
    <property type="match status" value="1"/>
</dbReference>
<evidence type="ECO:0000256" key="4">
    <source>
        <dbReference type="SAM" id="MobiDB-lite"/>
    </source>
</evidence>
<keyword evidence="2" id="KW-0378">Hydrolase</keyword>
<dbReference type="Pfam" id="PF02626">
    <property type="entry name" value="CT_A_B"/>
    <property type="match status" value="1"/>
</dbReference>
<evidence type="ECO:0000256" key="1">
    <source>
        <dbReference type="ARBA" id="ARBA00022741"/>
    </source>
</evidence>
<gene>
    <name evidence="7" type="ORF">SAMN04487788_2693</name>
</gene>
<dbReference type="SMART" id="SM00797">
    <property type="entry name" value="AHS2"/>
    <property type="match status" value="1"/>
</dbReference>
<evidence type="ECO:0000256" key="2">
    <source>
        <dbReference type="ARBA" id="ARBA00022801"/>
    </source>
</evidence>
<dbReference type="Gene3D" id="3.30.1360.40">
    <property type="match status" value="1"/>
</dbReference>
<name>A0A1H0R638_MICTS</name>
<dbReference type="InterPro" id="IPR052708">
    <property type="entry name" value="PxpC"/>
</dbReference>
<protein>
    <submittedName>
        <fullName evidence="7">Sensor histidine kinase inhibitor, KipI family</fullName>
    </submittedName>
</protein>
<organism evidence="7 8">
    <name type="scientific">Microbacterium testaceum (strain StLB037)</name>
    <dbReference type="NCBI Taxonomy" id="979556"/>
    <lineage>
        <taxon>Bacteria</taxon>
        <taxon>Bacillati</taxon>
        <taxon>Actinomycetota</taxon>
        <taxon>Actinomycetes</taxon>
        <taxon>Micrococcales</taxon>
        <taxon>Microbacteriaceae</taxon>
        <taxon>Microbacterium</taxon>
    </lineage>
</organism>
<dbReference type="PANTHER" id="PTHR43309:SF3">
    <property type="entry name" value="5-OXOPROLINASE SUBUNIT C"/>
    <property type="match status" value="1"/>
</dbReference>
<feature type="domain" description="Carboxyltransferase" evidence="6">
    <location>
        <begin position="276"/>
        <end position="535"/>
    </location>
</feature>
<dbReference type="SMART" id="SM00796">
    <property type="entry name" value="AHS1"/>
    <property type="match status" value="1"/>
</dbReference>
<feature type="compositionally biased region" description="Low complexity" evidence="4">
    <location>
        <begin position="227"/>
        <end position="238"/>
    </location>
</feature>
<dbReference type="Gene3D" id="2.40.100.10">
    <property type="entry name" value="Cyclophilin-like"/>
    <property type="match status" value="2"/>
</dbReference>
<dbReference type="InterPro" id="IPR029000">
    <property type="entry name" value="Cyclophilin-like_dom_sf"/>
</dbReference>
<dbReference type="SUPFAM" id="SSF50891">
    <property type="entry name" value="Cyclophilin-like"/>
    <property type="match status" value="2"/>
</dbReference>
<reference evidence="7 8" key="1">
    <citation type="submission" date="2016-10" db="EMBL/GenBank/DDBJ databases">
        <authorList>
            <person name="de Groot N.N."/>
        </authorList>
    </citation>
    <scope>NUCLEOTIDE SEQUENCE [LARGE SCALE GENOMIC DNA]</scope>
    <source>
        <strain evidence="7 8">StLB037</strain>
    </source>
</reference>
<dbReference type="InterPro" id="IPR003778">
    <property type="entry name" value="CT_A_B"/>
</dbReference>
<dbReference type="Pfam" id="PF02682">
    <property type="entry name" value="CT_C_D"/>
    <property type="match status" value="1"/>
</dbReference>
<dbReference type="GO" id="GO:0005524">
    <property type="term" value="F:ATP binding"/>
    <property type="evidence" value="ECO:0007669"/>
    <property type="project" value="UniProtKB-KW"/>
</dbReference>
<dbReference type="SUPFAM" id="SSF160467">
    <property type="entry name" value="PH0987 N-terminal domain-like"/>
    <property type="match status" value="1"/>
</dbReference>
<dbReference type="Proteomes" id="UP000186456">
    <property type="component" value="Unassembled WGS sequence"/>
</dbReference>
<proteinExistence type="predicted"/>
<dbReference type="AlphaFoldDB" id="A0A1H0R638"/>
<evidence type="ECO:0000259" key="6">
    <source>
        <dbReference type="SMART" id="SM00797"/>
    </source>
</evidence>